<keyword evidence="3" id="KW-1185">Reference proteome</keyword>
<dbReference type="AlphaFoldDB" id="A0A1T5F2H4"/>
<evidence type="ECO:0000256" key="1">
    <source>
        <dbReference type="SAM" id="SignalP"/>
    </source>
</evidence>
<evidence type="ECO:0000313" key="2">
    <source>
        <dbReference type="EMBL" id="SKB90240.1"/>
    </source>
</evidence>
<feature type="chain" id="PRO_5012029864" evidence="1">
    <location>
        <begin position="31"/>
        <end position="863"/>
    </location>
</feature>
<keyword evidence="2" id="KW-0675">Receptor</keyword>
<reference evidence="3" key="1">
    <citation type="submission" date="2017-02" db="EMBL/GenBank/DDBJ databases">
        <authorList>
            <person name="Varghese N."/>
            <person name="Submissions S."/>
        </authorList>
    </citation>
    <scope>NUCLEOTIDE SEQUENCE [LARGE SCALE GENOMIC DNA]</scope>
    <source>
        <strain evidence="3">R11H</strain>
    </source>
</reference>
<dbReference type="Proteomes" id="UP000190044">
    <property type="component" value="Unassembled WGS sequence"/>
</dbReference>
<proteinExistence type="predicted"/>
<protein>
    <submittedName>
        <fullName evidence="2">Outer membrane receptor proteins, mostly Fe transport</fullName>
    </submittedName>
</protein>
<name>A0A1T5F2H4_9SPHN</name>
<dbReference type="OrthoDB" id="7224136at2"/>
<evidence type="ECO:0000313" key="3">
    <source>
        <dbReference type="Proteomes" id="UP000190044"/>
    </source>
</evidence>
<dbReference type="SUPFAM" id="SSF56935">
    <property type="entry name" value="Porins"/>
    <property type="match status" value="1"/>
</dbReference>
<keyword evidence="1" id="KW-0732">Signal</keyword>
<dbReference type="RefSeq" id="WP_139375841.1">
    <property type="nucleotide sequence ID" value="NZ_FUYP01000027.1"/>
</dbReference>
<feature type="signal peptide" evidence="1">
    <location>
        <begin position="1"/>
        <end position="30"/>
    </location>
</feature>
<gene>
    <name evidence="2" type="ORF">SAMN06295937_102750</name>
</gene>
<accession>A0A1T5F2H4</accession>
<dbReference type="EMBL" id="FUYP01000027">
    <property type="protein sequence ID" value="SKB90240.1"/>
    <property type="molecule type" value="Genomic_DNA"/>
</dbReference>
<sequence>MTCASRLGARTWLGCGCSLAVLAFASPAMAQDVSAVAAPEAPADQQDSDVPQPDRNIIIVNGRRVAVTAIEDEPAEQSYDSDAIASYAASTLGEVVSQIRSENGDTDPVLLVNGQPLSDPDDIADIPVEAVARIETLPRGSAQRVGGNAGQRAYNIVLRPSVRSLTLTASRETATEGGWGNSRGEAIVTYIKGRDRINLTFRGGQSGTLYETERDFIPRSVAIPYSPLGNLLPAFGAEIDPALTALVGVPVGSVAMPAGIDNPSLADLAPGANRLNPVGDGAYRSLRGSYRPIELSLSGNKELATWLALSFNGRLGWNVNRSASGLPTGRFVIPAFHPLTPFASGASLLLSDAARPLRSESRSNFRSLSATLNANKGSWRATLSGRWDERHSAYTSRFSGPLTGGANLVPADVNPFDGSLASLIPISERRSSSRGRNAALLIDAEGPVAELWAGPLRFRAATGALWTRYRAEDTSGPRSLDRHEYSGRLGVTIPLTSRAKPFLPDLGDSELALDIGRTDLGRFGSLRRHSFAFSWQPADWLRVVALDSREDRAIVPELLSAPMVITPNLPYFDPLTGDTVDVTAIYGGGGDLRNEEQRTRSVALTLTPYRKYGLQLDAEYSRNDLRNQIGALPPPSAAIVAAFPDRFQRDANGTLILVDNRSVNFARQRGEQLRFGLRLAFPLSGAVPGAGGSTAPRSSSAPRPLPLRLQVNVSHTWLLNNRTVIREGLPEIDLLNGGVVGLSGGQQRHYTTGSIALTQGGSGVRIEAQRRGASNIVIGSFTDPDLLAFGALTTIDLKAFADVGRAFPRSKALKNVRLTASFDNLLNNRQRVANLAGETPQAYQPIRRDPIGRTFLVELRKVF</sequence>
<organism evidence="2 3">
    <name type="scientific">Sphingopyxis flava</name>
    <dbReference type="NCBI Taxonomy" id="1507287"/>
    <lineage>
        <taxon>Bacteria</taxon>
        <taxon>Pseudomonadati</taxon>
        <taxon>Pseudomonadota</taxon>
        <taxon>Alphaproteobacteria</taxon>
        <taxon>Sphingomonadales</taxon>
        <taxon>Sphingomonadaceae</taxon>
        <taxon>Sphingopyxis</taxon>
    </lineage>
</organism>